<organism evidence="9 10">
    <name type="scientific">Apilactobacillus kunkeei</name>
    <dbReference type="NCBI Taxonomy" id="148814"/>
    <lineage>
        <taxon>Bacteria</taxon>
        <taxon>Bacillati</taxon>
        <taxon>Bacillota</taxon>
        <taxon>Bacilli</taxon>
        <taxon>Lactobacillales</taxon>
        <taxon>Lactobacillaceae</taxon>
        <taxon>Apilactobacillus</taxon>
    </lineage>
</organism>
<reference evidence="9 10" key="1">
    <citation type="journal article" date="2016" name="Syst. Appl. Microbiol.">
        <title>Genomic characterization of a fructophilic bee symbiont Lactobacillus kunkeei reveals its niche-specific adaptation.</title>
        <authorList>
            <person name="Maeno S."/>
            <person name="Tanizawa Y."/>
            <person name="Kanesaki Y."/>
            <person name="Kubota E."/>
            <person name="Kumar H."/>
            <person name="Dicks L."/>
            <person name="Salminen S."/>
            <person name="Nakagawa J."/>
            <person name="Arita M."/>
            <person name="Endo A."/>
        </authorList>
    </citation>
    <scope>NUCLEOTIDE SEQUENCE [LARGE SCALE GENOMIC DNA]</scope>
    <source>
        <strain evidence="9 10">FF30-6</strain>
    </source>
</reference>
<dbReference type="EMBL" id="BDDX01000001">
    <property type="protein sequence ID" value="GAT90164.1"/>
    <property type="molecule type" value="Genomic_DNA"/>
</dbReference>
<evidence type="ECO:0000256" key="2">
    <source>
        <dbReference type="ARBA" id="ARBA00022741"/>
    </source>
</evidence>
<protein>
    <recommendedName>
        <fullName evidence="8">NAD kinase</fullName>
        <ecNumber evidence="8">2.7.1.23</ecNumber>
    </recommendedName>
    <alternativeName>
        <fullName evidence="8">ATP-dependent NAD kinase</fullName>
    </alternativeName>
</protein>
<dbReference type="GO" id="GO:0005524">
    <property type="term" value="F:ATP binding"/>
    <property type="evidence" value="ECO:0007669"/>
    <property type="project" value="UniProtKB-KW"/>
</dbReference>
<dbReference type="AlphaFoldDB" id="A0A0C3AGU0"/>
<comment type="subcellular location">
    <subcellularLocation>
        <location evidence="8">Cytoplasm</location>
    </subcellularLocation>
</comment>
<dbReference type="GO" id="GO:0046872">
    <property type="term" value="F:metal ion binding"/>
    <property type="evidence" value="ECO:0007669"/>
    <property type="project" value="UniProtKB-UniRule"/>
</dbReference>
<proteinExistence type="inferred from homology"/>
<dbReference type="GO" id="GO:0005737">
    <property type="term" value="C:cytoplasm"/>
    <property type="evidence" value="ECO:0007669"/>
    <property type="project" value="UniProtKB-SubCell"/>
</dbReference>
<feature type="binding site" evidence="8">
    <location>
        <begin position="123"/>
        <end position="124"/>
    </location>
    <ligand>
        <name>NAD(+)</name>
        <dbReference type="ChEBI" id="CHEBI:57540"/>
    </ligand>
</feature>
<accession>A0A0C3AGU0</accession>
<feature type="binding site" evidence="8">
    <location>
        <begin position="162"/>
        <end position="167"/>
    </location>
    <ligand>
        <name>NAD(+)</name>
        <dbReference type="ChEBI" id="CHEBI:57540"/>
    </ligand>
</feature>
<dbReference type="GO" id="GO:0051287">
    <property type="term" value="F:NAD binding"/>
    <property type="evidence" value="ECO:0007669"/>
    <property type="project" value="UniProtKB-ARBA"/>
</dbReference>
<dbReference type="HAMAP" id="MF_00361">
    <property type="entry name" value="NAD_kinase"/>
    <property type="match status" value="1"/>
</dbReference>
<evidence type="ECO:0000256" key="6">
    <source>
        <dbReference type="ARBA" id="ARBA00023027"/>
    </source>
</evidence>
<name>A0A0C3AGU0_9LACO</name>
<dbReference type="PANTHER" id="PTHR20275">
    <property type="entry name" value="NAD KINASE"/>
    <property type="match status" value="1"/>
</dbReference>
<keyword evidence="6 8" id="KW-0520">NAD</keyword>
<dbReference type="Pfam" id="PF01513">
    <property type="entry name" value="NAD_kinase"/>
    <property type="match status" value="1"/>
</dbReference>
<feature type="binding site" evidence="8">
    <location>
        <position position="149"/>
    </location>
    <ligand>
        <name>NAD(+)</name>
        <dbReference type="ChEBI" id="CHEBI:57540"/>
    </ligand>
</feature>
<evidence type="ECO:0000256" key="7">
    <source>
        <dbReference type="ARBA" id="ARBA00047925"/>
    </source>
</evidence>
<evidence type="ECO:0000313" key="9">
    <source>
        <dbReference type="EMBL" id="GAT90164.1"/>
    </source>
</evidence>
<feature type="binding site" evidence="8">
    <location>
        <begin position="46"/>
        <end position="47"/>
    </location>
    <ligand>
        <name>NAD(+)</name>
        <dbReference type="ChEBI" id="CHEBI:57540"/>
    </ligand>
</feature>
<keyword evidence="3 8" id="KW-0418">Kinase</keyword>
<dbReference type="EC" id="2.7.1.23" evidence="8"/>
<comment type="similarity">
    <text evidence="8">Belongs to the NAD kinase family.</text>
</comment>
<dbReference type="GO" id="GO:0006741">
    <property type="term" value="P:NADP+ biosynthetic process"/>
    <property type="evidence" value="ECO:0007669"/>
    <property type="project" value="UniProtKB-UniRule"/>
</dbReference>
<dbReference type="InterPro" id="IPR016064">
    <property type="entry name" value="NAD/diacylglycerol_kinase_sf"/>
</dbReference>
<dbReference type="InterPro" id="IPR017437">
    <property type="entry name" value="ATP-NAD_kinase_PpnK-typ_C"/>
</dbReference>
<keyword evidence="4 8" id="KW-0067">ATP-binding</keyword>
<keyword evidence="1 8" id="KW-0808">Transferase</keyword>
<dbReference type="PANTHER" id="PTHR20275:SF0">
    <property type="entry name" value="NAD KINASE"/>
    <property type="match status" value="1"/>
</dbReference>
<comment type="catalytic activity">
    <reaction evidence="7 8">
        <text>NAD(+) + ATP = ADP + NADP(+) + H(+)</text>
        <dbReference type="Rhea" id="RHEA:18629"/>
        <dbReference type="ChEBI" id="CHEBI:15378"/>
        <dbReference type="ChEBI" id="CHEBI:30616"/>
        <dbReference type="ChEBI" id="CHEBI:57540"/>
        <dbReference type="ChEBI" id="CHEBI:58349"/>
        <dbReference type="ChEBI" id="CHEBI:456216"/>
        <dbReference type="EC" id="2.7.1.23"/>
    </reaction>
</comment>
<dbReference type="RefSeq" id="WP_034534499.1">
    <property type="nucleotide sequence ID" value="NZ_BDDX01000001.1"/>
</dbReference>
<dbReference type="Gene3D" id="3.40.50.10330">
    <property type="entry name" value="Probable inorganic polyphosphate/atp-NAD kinase, domain 1"/>
    <property type="match status" value="1"/>
</dbReference>
<dbReference type="InterPro" id="IPR017438">
    <property type="entry name" value="ATP-NAD_kinase_N"/>
</dbReference>
<evidence type="ECO:0000256" key="3">
    <source>
        <dbReference type="ARBA" id="ARBA00022777"/>
    </source>
</evidence>
<sequence length="269" mass="30068">MKVAIYSNDGFTSKEVATQLKEKIDASEKLEYDGLNPQIVISVGGDGTLLSAFHHYRDAISKIRFVGIHTGHLGFYTDWRDYEVKELVDSLEDDNGQSVSYPLLSIKVKYTDGGPDDSFVALNESTLKRINGTMVTDIYIKDEFFEKFRGDGLCVSTPTGSTAYNKSVGGAIINPQLNAIQVSEMASINNRVFRTLGSPVIVPPDETITIVPDSPKHNILTCDQLLISDRPIKSISYSICNDRIYFAQYRHTHFWKRVSNSFIGVHEDD</sequence>
<dbReference type="GO" id="GO:0019674">
    <property type="term" value="P:NAD+ metabolic process"/>
    <property type="evidence" value="ECO:0007669"/>
    <property type="project" value="InterPro"/>
</dbReference>
<evidence type="ECO:0000313" key="10">
    <source>
        <dbReference type="Proteomes" id="UP000186588"/>
    </source>
</evidence>
<dbReference type="Pfam" id="PF20143">
    <property type="entry name" value="NAD_kinase_C"/>
    <property type="match status" value="1"/>
</dbReference>
<evidence type="ECO:0000256" key="8">
    <source>
        <dbReference type="HAMAP-Rule" id="MF_00361"/>
    </source>
</evidence>
<dbReference type="Gene3D" id="2.60.200.30">
    <property type="entry name" value="Probable inorganic polyphosphate/atp-NAD kinase, domain 2"/>
    <property type="match status" value="1"/>
</dbReference>
<evidence type="ECO:0000256" key="4">
    <source>
        <dbReference type="ARBA" id="ARBA00022840"/>
    </source>
</evidence>
<dbReference type="PATRIC" id="fig|148814.19.peg.955"/>
<comment type="caution">
    <text evidence="9">The sequence shown here is derived from an EMBL/GenBank/DDBJ whole genome shotgun (WGS) entry which is preliminary data.</text>
</comment>
<keyword evidence="2 8" id="KW-0547">Nucleotide-binding</keyword>
<keyword evidence="5 8" id="KW-0521">NADP</keyword>
<comment type="function">
    <text evidence="8">Involved in the regulation of the intracellular balance of NAD and NADP, and is a key enzyme in the biosynthesis of NADP. Catalyzes specifically the phosphorylation on 2'-hydroxyl of the adenosine moiety of NAD to yield NADP.</text>
</comment>
<feature type="active site" description="Proton acceptor" evidence="8">
    <location>
        <position position="46"/>
    </location>
</feature>
<gene>
    <name evidence="8" type="primary">nadK</name>
    <name evidence="9" type="ORF">FF306_00259</name>
</gene>
<keyword evidence="8" id="KW-0963">Cytoplasm</keyword>
<dbReference type="SUPFAM" id="SSF111331">
    <property type="entry name" value="NAD kinase/diacylglycerol kinase-like"/>
    <property type="match status" value="1"/>
</dbReference>
<dbReference type="InterPro" id="IPR002504">
    <property type="entry name" value="NADK"/>
</dbReference>
<dbReference type="Proteomes" id="UP000186588">
    <property type="component" value="Unassembled WGS sequence"/>
</dbReference>
<comment type="cofactor">
    <cofactor evidence="8">
        <name>a divalent metal cation</name>
        <dbReference type="ChEBI" id="CHEBI:60240"/>
    </cofactor>
</comment>
<comment type="caution">
    <text evidence="8">Lacks conserved residue(s) required for the propagation of feature annotation.</text>
</comment>
<evidence type="ECO:0000256" key="5">
    <source>
        <dbReference type="ARBA" id="ARBA00022857"/>
    </source>
</evidence>
<feature type="binding site" evidence="8">
    <location>
        <position position="151"/>
    </location>
    <ligand>
        <name>NAD(+)</name>
        <dbReference type="ChEBI" id="CHEBI:57540"/>
    </ligand>
</feature>
<evidence type="ECO:0000256" key="1">
    <source>
        <dbReference type="ARBA" id="ARBA00022679"/>
    </source>
</evidence>
<dbReference type="NCBIfam" id="NF003424">
    <property type="entry name" value="PRK04885.1"/>
    <property type="match status" value="1"/>
</dbReference>
<dbReference type="GO" id="GO:0003951">
    <property type="term" value="F:NAD+ kinase activity"/>
    <property type="evidence" value="ECO:0007669"/>
    <property type="project" value="UniProtKB-UniRule"/>
</dbReference>
<feature type="binding site" evidence="8">
    <location>
        <position position="186"/>
    </location>
    <ligand>
        <name>NAD(+)</name>
        <dbReference type="ChEBI" id="CHEBI:57540"/>
    </ligand>
</feature>